<evidence type="ECO:0000256" key="11">
    <source>
        <dbReference type="RuleBase" id="RU000675"/>
    </source>
</evidence>
<evidence type="ECO:0000256" key="2">
    <source>
        <dbReference type="ARBA" id="ARBA00004271"/>
    </source>
</evidence>
<dbReference type="Pfam" id="PF21467">
    <property type="entry name" value="BetaGal_gal-bd"/>
    <property type="match status" value="1"/>
</dbReference>
<evidence type="ECO:0000256" key="6">
    <source>
        <dbReference type="ARBA" id="ARBA00022525"/>
    </source>
</evidence>
<dbReference type="InterPro" id="IPR008979">
    <property type="entry name" value="Galactose-bd-like_sf"/>
</dbReference>
<evidence type="ECO:0000256" key="4">
    <source>
        <dbReference type="ARBA" id="ARBA00012756"/>
    </source>
</evidence>
<protein>
    <recommendedName>
        <fullName evidence="4 11">Beta-galactosidase</fullName>
        <ecNumber evidence="4 11">3.2.1.23</ecNumber>
    </recommendedName>
</protein>
<comment type="similarity">
    <text evidence="3 12">Belongs to the glycosyl hydrolase 35 family.</text>
</comment>
<keyword evidence="5" id="KW-0052">Apoplast</keyword>
<dbReference type="Gene3D" id="2.60.120.740">
    <property type="match status" value="1"/>
</dbReference>
<keyword evidence="7" id="KW-0732">Signal</keyword>
<reference evidence="14 15" key="1">
    <citation type="submission" date="2022-01" db="EMBL/GenBank/DDBJ databases">
        <authorList>
            <person name="Xiong W."/>
            <person name="Schranz E."/>
        </authorList>
    </citation>
    <scope>NUCLEOTIDE SEQUENCE [LARGE SCALE GENOMIC DNA]</scope>
</reference>
<accession>A0AAU9LFP4</accession>
<dbReference type="GO" id="GO:0004565">
    <property type="term" value="F:beta-galactosidase activity"/>
    <property type="evidence" value="ECO:0007669"/>
    <property type="project" value="UniProtKB-EC"/>
</dbReference>
<proteinExistence type="inferred from homology"/>
<evidence type="ECO:0000256" key="5">
    <source>
        <dbReference type="ARBA" id="ARBA00022523"/>
    </source>
</evidence>
<dbReference type="GO" id="GO:0048046">
    <property type="term" value="C:apoplast"/>
    <property type="evidence" value="ECO:0007669"/>
    <property type="project" value="UniProtKB-SubCell"/>
</dbReference>
<dbReference type="Pfam" id="PF01301">
    <property type="entry name" value="Glyco_hydro_35"/>
    <property type="match status" value="2"/>
</dbReference>
<dbReference type="InterPro" id="IPR001944">
    <property type="entry name" value="Glycoside_Hdrlase_35"/>
</dbReference>
<name>A0AAU9LFP4_9ASTR</name>
<evidence type="ECO:0000256" key="3">
    <source>
        <dbReference type="ARBA" id="ARBA00009809"/>
    </source>
</evidence>
<feature type="domain" description="SUEL-type lectin" evidence="13">
    <location>
        <begin position="610"/>
        <end position="701"/>
    </location>
</feature>
<dbReference type="InterPro" id="IPR017853">
    <property type="entry name" value="GH"/>
</dbReference>
<keyword evidence="15" id="KW-1185">Reference proteome</keyword>
<evidence type="ECO:0000256" key="12">
    <source>
        <dbReference type="RuleBase" id="RU003679"/>
    </source>
</evidence>
<dbReference type="PROSITE" id="PS01182">
    <property type="entry name" value="GLYCOSYL_HYDROL_F35"/>
    <property type="match status" value="1"/>
</dbReference>
<dbReference type="SUPFAM" id="SSF51445">
    <property type="entry name" value="(Trans)glycosidases"/>
    <property type="match status" value="1"/>
</dbReference>
<gene>
    <name evidence="14" type="ORF">LVIROSA_LOCUS2287</name>
</gene>
<dbReference type="InterPro" id="IPR019801">
    <property type="entry name" value="Glyco_hydro_35_CS"/>
</dbReference>
<dbReference type="InterPro" id="IPR031330">
    <property type="entry name" value="Gly_Hdrlase_35_cat"/>
</dbReference>
<dbReference type="EC" id="3.2.1.23" evidence="4 11"/>
<dbReference type="InterPro" id="IPR000922">
    <property type="entry name" value="Lectin_gal-bd_dom"/>
</dbReference>
<dbReference type="Gene3D" id="2.60.120.260">
    <property type="entry name" value="Galactose-binding domain-like"/>
    <property type="match status" value="2"/>
</dbReference>
<dbReference type="InterPro" id="IPR043159">
    <property type="entry name" value="Lectin_gal-bd_sf"/>
</dbReference>
<sequence>MKPVEGQFNFTGNYDLVKFIKLIAENNLYAILRLGPFIQAEWNLGGLPFWLRDVPNIIFRSYNEPYMTHMKRYSEMIINMMKKEKLFAPQGGPIILAQIENEYNHVQESYREKGIQYQKDAPANVISTCNGRHCADTFGGPNGPNKPSLWTENWTAQYRVFGDPPSQRAAEDIAFSVARFFMNNGSMTNYYMYHGGTNFGRTSSSFVTTRYYDEAPLDEFGLIREPKWSHLRDLHTTLRLVKQPFLLGTQKVKNINKFVQIITYEKPESNICLARSVAILPDCKTVVYNTELIVSQHNSRSFVLSKKANKFKWESYREPIPIAKDLPVMSKTPLELTSMTKDTTDYMWYSTSLHLDSDDLPMRPDILPVIQIQSLGDALLAFVNGEYIGFGHGSFIEKSFSFSKPVSLKTGVNHISILAMTVGLPNSGAYMEKRFSGIRAVILQGMSSGSLDLTLNQWGHKVGIEGESLQLYTEEGSKKVKWNPASGPGTPITWYKTNFATPEGNNPVAIKMERMGKGVVWVNGNNLGRYWENYRSPLGAPSQTEYHIPRSFLKPKNNLLVVYEESGGTIDGVVINTVNRDIICSFMYEDYPPNIDIWKMEGGVLKTTLESPKPEAQLTCDPDKFIKEIQFASFGNPWGSCGTYIQGTCQSPNAKQVVKKACLGKNSCRIPLDRAILGDPSGDKSCSQDKFKRLAIQVRCAKKKDE</sequence>
<dbReference type="FunFam" id="2.60.120.260:FF:000050">
    <property type="entry name" value="Beta-galactosidase"/>
    <property type="match status" value="1"/>
</dbReference>
<dbReference type="Gene3D" id="3.20.20.80">
    <property type="entry name" value="Glycosidases"/>
    <property type="match status" value="1"/>
</dbReference>
<evidence type="ECO:0000256" key="7">
    <source>
        <dbReference type="ARBA" id="ARBA00022729"/>
    </source>
</evidence>
<evidence type="ECO:0000313" key="15">
    <source>
        <dbReference type="Proteomes" id="UP001157418"/>
    </source>
</evidence>
<dbReference type="PANTHER" id="PTHR23421">
    <property type="entry name" value="BETA-GALACTOSIDASE RELATED"/>
    <property type="match status" value="1"/>
</dbReference>
<dbReference type="GO" id="GO:0030246">
    <property type="term" value="F:carbohydrate binding"/>
    <property type="evidence" value="ECO:0007669"/>
    <property type="project" value="InterPro"/>
</dbReference>
<dbReference type="GO" id="GO:0005975">
    <property type="term" value="P:carbohydrate metabolic process"/>
    <property type="evidence" value="ECO:0007669"/>
    <property type="project" value="InterPro"/>
</dbReference>
<keyword evidence="9" id="KW-0325">Glycoprotein</keyword>
<keyword evidence="10 11" id="KW-0326">Glycosidase</keyword>
<evidence type="ECO:0000313" key="14">
    <source>
        <dbReference type="EMBL" id="CAH1414369.1"/>
    </source>
</evidence>
<evidence type="ECO:0000256" key="9">
    <source>
        <dbReference type="ARBA" id="ARBA00023180"/>
    </source>
</evidence>
<dbReference type="Proteomes" id="UP001157418">
    <property type="component" value="Unassembled WGS sequence"/>
</dbReference>
<dbReference type="PROSITE" id="PS50228">
    <property type="entry name" value="SUEL_LECTIN"/>
    <property type="match status" value="1"/>
</dbReference>
<dbReference type="SUPFAM" id="SSF49785">
    <property type="entry name" value="Galactose-binding domain-like"/>
    <property type="match status" value="2"/>
</dbReference>
<dbReference type="PRINTS" id="PR00742">
    <property type="entry name" value="GLHYDRLASE35"/>
</dbReference>
<dbReference type="EMBL" id="CAKMRJ010000001">
    <property type="protein sequence ID" value="CAH1414369.1"/>
    <property type="molecule type" value="Genomic_DNA"/>
</dbReference>
<keyword evidence="6" id="KW-0964">Secreted</keyword>
<evidence type="ECO:0000256" key="1">
    <source>
        <dbReference type="ARBA" id="ARBA00001412"/>
    </source>
</evidence>
<organism evidence="14 15">
    <name type="scientific">Lactuca virosa</name>
    <dbReference type="NCBI Taxonomy" id="75947"/>
    <lineage>
        <taxon>Eukaryota</taxon>
        <taxon>Viridiplantae</taxon>
        <taxon>Streptophyta</taxon>
        <taxon>Embryophyta</taxon>
        <taxon>Tracheophyta</taxon>
        <taxon>Spermatophyta</taxon>
        <taxon>Magnoliopsida</taxon>
        <taxon>eudicotyledons</taxon>
        <taxon>Gunneridae</taxon>
        <taxon>Pentapetalae</taxon>
        <taxon>asterids</taxon>
        <taxon>campanulids</taxon>
        <taxon>Asterales</taxon>
        <taxon>Asteraceae</taxon>
        <taxon>Cichorioideae</taxon>
        <taxon>Cichorieae</taxon>
        <taxon>Lactucinae</taxon>
        <taxon>Lactuca</taxon>
    </lineage>
</organism>
<dbReference type="AlphaFoldDB" id="A0AAU9LFP4"/>
<dbReference type="InterPro" id="IPR048913">
    <property type="entry name" value="BetaGal_gal-bd"/>
</dbReference>
<dbReference type="CDD" id="cd22842">
    <property type="entry name" value="Gal_Rha_Lectin_BGal"/>
    <property type="match status" value="1"/>
</dbReference>
<comment type="subcellular location">
    <subcellularLocation>
        <location evidence="2">Secreted</location>
        <location evidence="2">Extracellular space</location>
        <location evidence="2">Apoplast</location>
    </subcellularLocation>
</comment>
<evidence type="ECO:0000256" key="8">
    <source>
        <dbReference type="ARBA" id="ARBA00022801"/>
    </source>
</evidence>
<keyword evidence="8 11" id="KW-0378">Hydrolase</keyword>
<evidence type="ECO:0000259" key="13">
    <source>
        <dbReference type="PROSITE" id="PS50228"/>
    </source>
</evidence>
<dbReference type="Pfam" id="PF02140">
    <property type="entry name" value="SUEL_Lectin"/>
    <property type="match status" value="1"/>
</dbReference>
<evidence type="ECO:0000256" key="10">
    <source>
        <dbReference type="ARBA" id="ARBA00023295"/>
    </source>
</evidence>
<comment type="caution">
    <text evidence="14">The sequence shown here is derived from an EMBL/GenBank/DDBJ whole genome shotgun (WGS) entry which is preliminary data.</text>
</comment>
<comment type="catalytic activity">
    <reaction evidence="1 11">
        <text>Hydrolysis of terminal non-reducing beta-D-galactose residues in beta-D-galactosides.</text>
        <dbReference type="EC" id="3.2.1.23"/>
    </reaction>
</comment>